<evidence type="ECO:0000313" key="3">
    <source>
        <dbReference type="Proteomes" id="UP001523550"/>
    </source>
</evidence>
<evidence type="ECO:0000313" key="2">
    <source>
        <dbReference type="EMBL" id="MCP1728646.1"/>
    </source>
</evidence>
<dbReference type="PROSITE" id="PS51186">
    <property type="entry name" value="GNAT"/>
    <property type="match status" value="1"/>
</dbReference>
<comment type="caution">
    <text evidence="2">The sequence shown here is derived from an EMBL/GenBank/DDBJ whole genome shotgun (WGS) entry which is preliminary data.</text>
</comment>
<gene>
    <name evidence="2" type="ORF">J2T60_002660</name>
</gene>
<dbReference type="RefSeq" id="WP_253451276.1">
    <property type="nucleotide sequence ID" value="NZ_JALJYF010000003.1"/>
</dbReference>
<dbReference type="InterPro" id="IPR000182">
    <property type="entry name" value="GNAT_dom"/>
</dbReference>
<evidence type="ECO:0000259" key="1">
    <source>
        <dbReference type="PROSITE" id="PS51186"/>
    </source>
</evidence>
<reference evidence="2 3" key="1">
    <citation type="submission" date="2022-03" db="EMBL/GenBank/DDBJ databases">
        <title>Genomic Encyclopedia of Type Strains, Phase III (KMG-III): the genomes of soil and plant-associated and newly described type strains.</title>
        <authorList>
            <person name="Whitman W."/>
        </authorList>
    </citation>
    <scope>NUCLEOTIDE SEQUENCE [LARGE SCALE GENOMIC DNA]</scope>
    <source>
        <strain evidence="2 3">BSker1</strain>
    </source>
</reference>
<organism evidence="2 3">
    <name type="scientific">Natronospira proteinivora</name>
    <dbReference type="NCBI Taxonomy" id="1807133"/>
    <lineage>
        <taxon>Bacteria</taxon>
        <taxon>Pseudomonadati</taxon>
        <taxon>Pseudomonadota</taxon>
        <taxon>Gammaproteobacteria</taxon>
        <taxon>Natronospirales</taxon>
        <taxon>Natronospiraceae</taxon>
        <taxon>Natronospira</taxon>
    </lineage>
</organism>
<protein>
    <submittedName>
        <fullName evidence="2">GNAT superfamily N-acetyltransferase</fullName>
    </submittedName>
</protein>
<dbReference type="SUPFAM" id="SSF55729">
    <property type="entry name" value="Acyl-CoA N-acyltransferases (Nat)"/>
    <property type="match status" value="1"/>
</dbReference>
<accession>A0ABT1GBF2</accession>
<name>A0ABT1GBF2_9GAMM</name>
<dbReference type="Gene3D" id="3.40.630.30">
    <property type="match status" value="1"/>
</dbReference>
<sequence length="200" mass="22328">MDKAGQFEQIQSALMVRPGLVLRRAFHPAASWPLPDEQDWQTLQAIYASTRETELAHVPWPESQKAEFLAMQFKAQHADYSRNRPDAVFALLEKEGEAVGRLYLDWADNDCRIVDIALLPGWRSQGLGGAVLDCLAAQAETQGYSLSIHVEKHNPARRLYQGKGFELQSSGAVYDLMQRSTQPAEITRSIDSSAEVVVSE</sequence>
<feature type="domain" description="N-acetyltransferase" evidence="1">
    <location>
        <begin position="30"/>
        <end position="182"/>
    </location>
</feature>
<dbReference type="Proteomes" id="UP001523550">
    <property type="component" value="Unassembled WGS sequence"/>
</dbReference>
<dbReference type="EMBL" id="JALJYF010000003">
    <property type="protein sequence ID" value="MCP1728646.1"/>
    <property type="molecule type" value="Genomic_DNA"/>
</dbReference>
<keyword evidence="3" id="KW-1185">Reference proteome</keyword>
<dbReference type="InterPro" id="IPR016181">
    <property type="entry name" value="Acyl_CoA_acyltransferase"/>
</dbReference>
<dbReference type="Pfam" id="PF00583">
    <property type="entry name" value="Acetyltransf_1"/>
    <property type="match status" value="1"/>
</dbReference>
<proteinExistence type="predicted"/>